<feature type="compositionally biased region" description="Basic and acidic residues" evidence="1">
    <location>
        <begin position="317"/>
        <end position="327"/>
    </location>
</feature>
<name>A0A0F9H4F5_9ZZZZ</name>
<feature type="region of interest" description="Disordered" evidence="1">
    <location>
        <begin position="308"/>
        <end position="327"/>
    </location>
</feature>
<evidence type="ECO:0000256" key="1">
    <source>
        <dbReference type="SAM" id="MobiDB-lite"/>
    </source>
</evidence>
<protein>
    <submittedName>
        <fullName evidence="2">Uncharacterized protein</fullName>
    </submittedName>
</protein>
<evidence type="ECO:0000313" key="2">
    <source>
        <dbReference type="EMBL" id="KKL97846.1"/>
    </source>
</evidence>
<sequence length="327" mass="37164">MSKFDTGEGVGGVPSAEAVERPEQKRVSPPLLIPFTSTEEEKMGLYEELLKIDVIGPIAGALKERSPWIDPHGKIHLYQQIIPGHPWLYVLMPEVSERLCGVWHQVYFDLYKIVPKGCRFCWKVVWTGTTLDQLFRMVKLQEEMGLEAKCGTETRPWSGKLGTYRGFWYSPLSGGLDGGRELYKKIVDKFTKDKVVGGTELILKRGCTEMEQFFSPSDSWDVLVGKGNWDGIEDMLNGVWIPPFAIPQRGPLNICTQIGWIQYGWEHRDPTVVRKYPNKYLDNPLKPKALQYQRSVHSGKDYIGWEGSGEPISLEPPGDKSKIITEF</sequence>
<reference evidence="2" key="1">
    <citation type="journal article" date="2015" name="Nature">
        <title>Complex archaea that bridge the gap between prokaryotes and eukaryotes.</title>
        <authorList>
            <person name="Spang A."/>
            <person name="Saw J.H."/>
            <person name="Jorgensen S.L."/>
            <person name="Zaremba-Niedzwiedzka K."/>
            <person name="Martijn J."/>
            <person name="Lind A.E."/>
            <person name="van Eijk R."/>
            <person name="Schleper C."/>
            <person name="Guy L."/>
            <person name="Ettema T.J."/>
        </authorList>
    </citation>
    <scope>NUCLEOTIDE SEQUENCE</scope>
</reference>
<proteinExistence type="predicted"/>
<organism evidence="2">
    <name type="scientific">marine sediment metagenome</name>
    <dbReference type="NCBI Taxonomy" id="412755"/>
    <lineage>
        <taxon>unclassified sequences</taxon>
        <taxon>metagenomes</taxon>
        <taxon>ecological metagenomes</taxon>
    </lineage>
</organism>
<dbReference type="AlphaFoldDB" id="A0A0F9H4F5"/>
<gene>
    <name evidence="2" type="ORF">LCGC14_1830290</name>
</gene>
<feature type="region of interest" description="Disordered" evidence="1">
    <location>
        <begin position="1"/>
        <end position="25"/>
    </location>
</feature>
<dbReference type="EMBL" id="LAZR01018065">
    <property type="protein sequence ID" value="KKL97846.1"/>
    <property type="molecule type" value="Genomic_DNA"/>
</dbReference>
<comment type="caution">
    <text evidence="2">The sequence shown here is derived from an EMBL/GenBank/DDBJ whole genome shotgun (WGS) entry which is preliminary data.</text>
</comment>
<accession>A0A0F9H4F5</accession>